<dbReference type="HOGENOM" id="CLU_070028_1_0_0"/>
<comment type="catalytic activity">
    <reaction evidence="7">
        <text>(2R)-O-phospho-3-sulfolactate + H2O = (2R)-3-sulfolactate + phosphate</text>
        <dbReference type="Rhea" id="RHEA:23416"/>
        <dbReference type="ChEBI" id="CHEBI:15377"/>
        <dbReference type="ChEBI" id="CHEBI:15597"/>
        <dbReference type="ChEBI" id="CHEBI:43474"/>
        <dbReference type="ChEBI" id="CHEBI:58738"/>
        <dbReference type="EC" id="3.1.3.71"/>
    </reaction>
</comment>
<evidence type="ECO:0000256" key="7">
    <source>
        <dbReference type="ARBA" id="ARBA00033711"/>
    </source>
</evidence>
<evidence type="ECO:0000256" key="4">
    <source>
        <dbReference type="ARBA" id="ARBA00021948"/>
    </source>
</evidence>
<dbReference type="InterPro" id="IPR005238">
    <property type="entry name" value="ComB-like"/>
</dbReference>
<evidence type="ECO:0000313" key="8">
    <source>
        <dbReference type="EMBL" id="ABU56826.1"/>
    </source>
</evidence>
<gene>
    <name evidence="8" type="ordered locus">Rcas_0704</name>
</gene>
<reference evidence="8 9" key="1">
    <citation type="submission" date="2007-08" db="EMBL/GenBank/DDBJ databases">
        <title>Complete sequence of Roseiflexus castenholzii DSM 13941.</title>
        <authorList>
            <consortium name="US DOE Joint Genome Institute"/>
            <person name="Copeland A."/>
            <person name="Lucas S."/>
            <person name="Lapidus A."/>
            <person name="Barry K."/>
            <person name="Glavina del Rio T."/>
            <person name="Dalin E."/>
            <person name="Tice H."/>
            <person name="Pitluck S."/>
            <person name="Thompson L.S."/>
            <person name="Brettin T."/>
            <person name="Bruce D."/>
            <person name="Detter J.C."/>
            <person name="Han C."/>
            <person name="Tapia R."/>
            <person name="Schmutz J."/>
            <person name="Larimer F."/>
            <person name="Land M."/>
            <person name="Hauser L."/>
            <person name="Kyrpides N."/>
            <person name="Mikhailova N."/>
            <person name="Bryant D.A."/>
            <person name="Hanada S."/>
            <person name="Tsukatani Y."/>
            <person name="Richardson P."/>
        </authorList>
    </citation>
    <scope>NUCLEOTIDE SEQUENCE [LARGE SCALE GENOMIC DNA]</scope>
    <source>
        <strain evidence="9">DSM 13941 / HLO8</strain>
    </source>
</reference>
<evidence type="ECO:0000256" key="6">
    <source>
        <dbReference type="ARBA" id="ARBA00022842"/>
    </source>
</evidence>
<evidence type="ECO:0000313" key="9">
    <source>
        <dbReference type="Proteomes" id="UP000000263"/>
    </source>
</evidence>
<dbReference type="GO" id="GO:0000287">
    <property type="term" value="F:magnesium ion binding"/>
    <property type="evidence" value="ECO:0007669"/>
    <property type="project" value="InterPro"/>
</dbReference>
<dbReference type="EMBL" id="CP000804">
    <property type="protein sequence ID" value="ABU56826.1"/>
    <property type="molecule type" value="Genomic_DNA"/>
</dbReference>
<evidence type="ECO:0000256" key="1">
    <source>
        <dbReference type="ARBA" id="ARBA00001946"/>
    </source>
</evidence>
<keyword evidence="9" id="KW-1185">Reference proteome</keyword>
<proteinExistence type="inferred from homology"/>
<dbReference type="PANTHER" id="PTHR37311:SF1">
    <property type="entry name" value="2-PHOSPHOSULFOLACTATE PHOSPHATASE-RELATED"/>
    <property type="match status" value="1"/>
</dbReference>
<dbReference type="InterPro" id="IPR036702">
    <property type="entry name" value="ComB-like_sf"/>
</dbReference>
<dbReference type="RefSeq" id="WP_012119256.1">
    <property type="nucleotide sequence ID" value="NC_009767.1"/>
</dbReference>
<protein>
    <recommendedName>
        <fullName evidence="4">Probable 2-phosphosulfolactate phosphatase</fullName>
        <ecNumber evidence="3">3.1.3.71</ecNumber>
    </recommendedName>
</protein>
<dbReference type="PANTHER" id="PTHR37311">
    <property type="entry name" value="2-PHOSPHOSULFOLACTATE PHOSPHATASE-RELATED"/>
    <property type="match status" value="1"/>
</dbReference>
<accession>A7NH79</accession>
<evidence type="ECO:0000256" key="3">
    <source>
        <dbReference type="ARBA" id="ARBA00012953"/>
    </source>
</evidence>
<sequence>MEISLADLQTYRGAAPDEAVVVVDVLRSFTTAAYLFRAGVRALLLAATPDEARSLVRRFPLAATVGAVPGGFPIDGFDFGNSPAALRNVCLTGREGVLCTAGGVRGATVARQAAVLLGGSLVCAAATANLLRRLDPPRVTLLLTGIYADRDGDEDIACAEYIMAHLRDQAPDPAPFERRVRESTFGRRFGDPAYPHLSQADMDLCAQADVFDFAMPIVRREGMMLVVQEGRWRA</sequence>
<dbReference type="KEGG" id="rca:Rcas_0704"/>
<comment type="similarity">
    <text evidence="2">Belongs to the ComB family.</text>
</comment>
<keyword evidence="5" id="KW-0378">Hydrolase</keyword>
<dbReference type="STRING" id="383372.Rcas_0704"/>
<evidence type="ECO:0000256" key="5">
    <source>
        <dbReference type="ARBA" id="ARBA00022801"/>
    </source>
</evidence>
<dbReference type="EC" id="3.1.3.71" evidence="3"/>
<comment type="cofactor">
    <cofactor evidence="1">
        <name>Mg(2+)</name>
        <dbReference type="ChEBI" id="CHEBI:18420"/>
    </cofactor>
</comment>
<dbReference type="GO" id="GO:0050532">
    <property type="term" value="F:2-phosphosulfolactate phosphatase activity"/>
    <property type="evidence" value="ECO:0007669"/>
    <property type="project" value="UniProtKB-EC"/>
</dbReference>
<dbReference type="Proteomes" id="UP000000263">
    <property type="component" value="Chromosome"/>
</dbReference>
<dbReference type="Pfam" id="PF04029">
    <property type="entry name" value="2-ph_phosp"/>
    <property type="match status" value="1"/>
</dbReference>
<keyword evidence="6" id="KW-0460">Magnesium</keyword>
<dbReference type="SUPFAM" id="SSF142823">
    <property type="entry name" value="ComB-like"/>
    <property type="match status" value="1"/>
</dbReference>
<evidence type="ECO:0000256" key="2">
    <source>
        <dbReference type="ARBA" id="ARBA00009997"/>
    </source>
</evidence>
<dbReference type="GO" id="GO:0050545">
    <property type="term" value="F:sulfopyruvate decarboxylase activity"/>
    <property type="evidence" value="ECO:0007669"/>
    <property type="project" value="TreeGrafter"/>
</dbReference>
<dbReference type="eggNOG" id="COG2045">
    <property type="taxonomic scope" value="Bacteria"/>
</dbReference>
<dbReference type="AlphaFoldDB" id="A7NH79"/>
<organism evidence="8 9">
    <name type="scientific">Roseiflexus castenholzii (strain DSM 13941 / HLO8)</name>
    <dbReference type="NCBI Taxonomy" id="383372"/>
    <lineage>
        <taxon>Bacteria</taxon>
        <taxon>Bacillati</taxon>
        <taxon>Chloroflexota</taxon>
        <taxon>Chloroflexia</taxon>
        <taxon>Chloroflexales</taxon>
        <taxon>Roseiflexineae</taxon>
        <taxon>Roseiflexaceae</taxon>
        <taxon>Roseiflexus</taxon>
    </lineage>
</organism>
<name>A7NH79_ROSCS</name>
<dbReference type="Gene3D" id="3.90.1560.10">
    <property type="entry name" value="ComB-like"/>
    <property type="match status" value="1"/>
</dbReference>
<dbReference type="OrthoDB" id="4913at2"/>